<protein>
    <submittedName>
        <fullName evidence="2">Uncharacterized protein</fullName>
    </submittedName>
</protein>
<proteinExistence type="predicted"/>
<dbReference type="Proteomes" id="UP001283361">
    <property type="component" value="Unassembled WGS sequence"/>
</dbReference>
<evidence type="ECO:0000256" key="1">
    <source>
        <dbReference type="SAM" id="MobiDB-lite"/>
    </source>
</evidence>
<reference evidence="2" key="1">
    <citation type="journal article" date="2023" name="G3 (Bethesda)">
        <title>A reference genome for the long-term kleptoplast-retaining sea slug Elysia crispata morphotype clarki.</title>
        <authorList>
            <person name="Eastman K.E."/>
            <person name="Pendleton A.L."/>
            <person name="Shaikh M.A."/>
            <person name="Suttiyut T."/>
            <person name="Ogas R."/>
            <person name="Tomko P."/>
            <person name="Gavelis G."/>
            <person name="Widhalm J.R."/>
            <person name="Wisecaver J.H."/>
        </authorList>
    </citation>
    <scope>NUCLEOTIDE SEQUENCE</scope>
    <source>
        <strain evidence="2">ECLA1</strain>
    </source>
</reference>
<dbReference type="AlphaFoldDB" id="A0AAE1B180"/>
<comment type="caution">
    <text evidence="2">The sequence shown here is derived from an EMBL/GenBank/DDBJ whole genome shotgun (WGS) entry which is preliminary data.</text>
</comment>
<accession>A0AAE1B180</accession>
<name>A0AAE1B180_9GAST</name>
<dbReference type="EMBL" id="JAWDGP010000761">
    <property type="protein sequence ID" value="KAK3797464.1"/>
    <property type="molecule type" value="Genomic_DNA"/>
</dbReference>
<evidence type="ECO:0000313" key="2">
    <source>
        <dbReference type="EMBL" id="KAK3797464.1"/>
    </source>
</evidence>
<gene>
    <name evidence="2" type="ORF">RRG08_049296</name>
</gene>
<sequence>MVDLGSKGLEIPEERIDMTAAADTVLLGDTYLENSESEIYPSAAKWFHTCFQVSVSLLLLSTISQGLSFKSPPFWTKATRGQSSPVSSVISLCTMPGPNSMGTSVTDTPPGKRPVPSSQVYE</sequence>
<feature type="region of interest" description="Disordered" evidence="1">
    <location>
        <begin position="98"/>
        <end position="122"/>
    </location>
</feature>
<keyword evidence="3" id="KW-1185">Reference proteome</keyword>
<evidence type="ECO:0000313" key="3">
    <source>
        <dbReference type="Proteomes" id="UP001283361"/>
    </source>
</evidence>
<organism evidence="2 3">
    <name type="scientific">Elysia crispata</name>
    <name type="common">lettuce slug</name>
    <dbReference type="NCBI Taxonomy" id="231223"/>
    <lineage>
        <taxon>Eukaryota</taxon>
        <taxon>Metazoa</taxon>
        <taxon>Spiralia</taxon>
        <taxon>Lophotrochozoa</taxon>
        <taxon>Mollusca</taxon>
        <taxon>Gastropoda</taxon>
        <taxon>Heterobranchia</taxon>
        <taxon>Euthyneura</taxon>
        <taxon>Panpulmonata</taxon>
        <taxon>Sacoglossa</taxon>
        <taxon>Placobranchoidea</taxon>
        <taxon>Plakobranchidae</taxon>
        <taxon>Elysia</taxon>
    </lineage>
</organism>